<evidence type="ECO:0000256" key="4">
    <source>
        <dbReference type="ARBA" id="ARBA00010284"/>
    </source>
</evidence>
<comment type="pathway">
    <text evidence="2 19">Lipid metabolism; malonyl-CoA biosynthesis; malonyl-CoA from acetyl-CoA: step 1/1.</text>
</comment>
<evidence type="ECO:0000256" key="7">
    <source>
        <dbReference type="ARBA" id="ARBA00022516"/>
    </source>
</evidence>
<keyword evidence="7 19" id="KW-0444">Lipid biosynthesis</keyword>
<comment type="function">
    <text evidence="17 20">Component of the acetyl coenzyme A carboxylase (ACC) complex. Biotin carboxylase (BC) catalyzes the carboxylation of biotin on its carrier protein (BCCP) and then the CO(2) group is transferred by the transcarboxylase to acetyl-CoA to form malonyl-CoA.</text>
</comment>
<comment type="similarity">
    <text evidence="4">In the N-terminal section; belongs to the AccD/PCCB family.</text>
</comment>
<keyword evidence="8 19" id="KW-0808">Transferase</keyword>
<comment type="similarity">
    <text evidence="20">Belongs to the AccD/PCCB family.</text>
</comment>
<evidence type="ECO:0000256" key="20">
    <source>
        <dbReference type="HAMAP-Rule" id="MF_01395"/>
    </source>
</evidence>
<evidence type="ECO:0000256" key="8">
    <source>
        <dbReference type="ARBA" id="ARBA00022679"/>
    </source>
</evidence>
<accession>A0ABS4TFF0</accession>
<dbReference type="PROSITE" id="PS50989">
    <property type="entry name" value="COA_CT_CTER"/>
    <property type="match status" value="1"/>
</dbReference>
<keyword evidence="11 20" id="KW-0863">Zinc-finger</keyword>
<feature type="domain" description="CoA carboxyltransferase N-terminal" evidence="21">
    <location>
        <begin position="7"/>
        <end position="275"/>
    </location>
</feature>
<dbReference type="GO" id="GO:0003989">
    <property type="term" value="F:acetyl-CoA carboxylase activity"/>
    <property type="evidence" value="ECO:0007669"/>
    <property type="project" value="UniProtKB-EC"/>
</dbReference>
<dbReference type="InterPro" id="IPR001095">
    <property type="entry name" value="Acetyl_CoA_COase_a_su"/>
</dbReference>
<comment type="function">
    <text evidence="19">Component of the acetyl coenzyme A carboxylase (ACC) complex. First, biotin carboxylase catalyzes the carboxylation of biotin on its carrier protein (BCCP) and then the CO(2) group is transferred by the carboxyltransferase to acetyl-CoA to form malonyl-CoA.</text>
</comment>
<dbReference type="PANTHER" id="PTHR42853">
    <property type="entry name" value="ACETYL-COENZYME A CARBOXYLASE CARBOXYL TRANSFERASE SUBUNIT ALPHA"/>
    <property type="match status" value="1"/>
</dbReference>
<organism evidence="23 24">
    <name type="scientific">Kibdelosporangium banguiense</name>
    <dbReference type="NCBI Taxonomy" id="1365924"/>
    <lineage>
        <taxon>Bacteria</taxon>
        <taxon>Bacillati</taxon>
        <taxon>Actinomycetota</taxon>
        <taxon>Actinomycetes</taxon>
        <taxon>Pseudonocardiales</taxon>
        <taxon>Pseudonocardiaceae</taxon>
        <taxon>Kibdelosporangium</taxon>
    </lineage>
</organism>
<evidence type="ECO:0000256" key="14">
    <source>
        <dbReference type="ARBA" id="ARBA00022840"/>
    </source>
</evidence>
<dbReference type="Pfam" id="PF17848">
    <property type="entry name" value="Zn_ribbon_ACC"/>
    <property type="match status" value="1"/>
</dbReference>
<keyword evidence="14 19" id="KW-0067">ATP-binding</keyword>
<evidence type="ECO:0000259" key="21">
    <source>
        <dbReference type="PROSITE" id="PS50980"/>
    </source>
</evidence>
<sequence>MSGNGSVWVRCTGCGHLIYSNRFARDLRVCHECGVHAPLSAIQRVEQLLDPGWGDIDHAQPAGDPLGFADRMPYPQRLAEAREATGLNDAAIQVRGRIGGHPVVVVVMDFRFLGGSLGTSVGDLVVRAAETALAERTPLLMVTASGGARMQEGALALMQMARTSQALVALDEAGVLTVSLITDPTFGGVAASFATQADVILAEPGARMGFAGPRVIEQTLGTGLPEGFQRAPYLLEHGLIDDVVPRRRLRAVLSRLLTLGRPGTVVAMDPTPVITDPAALAEADPMRPVRAARDPGRPTTLDYAYQLCDSFKELHGDRMSADCPAVVAGIGRLAGGAVVLIGHQKGHDASELTSRNFGMATPAGYRKAARLMLLAQKLGLPVVTLIDTPGAYPGVEAEAQGQMLAIAANLRLMCSLRVPIVAVVTGEGGSGGALALGVADRVFILEHGVYSVISPEGCASILWRTPSATGQAAAALRLVPADLLRFGVVDGVIPEPPGGAHVNHPDVADAVRAAVTTCLAELATVPPDDLVRTRRRRFAGFGSQAYVEGARS</sequence>
<dbReference type="HAMAP" id="MF_00823">
    <property type="entry name" value="AcetylCoA_CT_alpha"/>
    <property type="match status" value="1"/>
</dbReference>
<evidence type="ECO:0000256" key="2">
    <source>
        <dbReference type="ARBA" id="ARBA00004956"/>
    </source>
</evidence>
<dbReference type="Gene3D" id="3.90.226.10">
    <property type="entry name" value="2-enoyl-CoA Hydratase, Chain A, domain 1"/>
    <property type="match status" value="2"/>
</dbReference>
<keyword evidence="16 19" id="KW-0275">Fatty acid biosynthesis</keyword>
<evidence type="ECO:0000256" key="19">
    <source>
        <dbReference type="HAMAP-Rule" id="MF_00823"/>
    </source>
</evidence>
<evidence type="ECO:0000256" key="17">
    <source>
        <dbReference type="ARBA" id="ARBA00025280"/>
    </source>
</evidence>
<evidence type="ECO:0000259" key="22">
    <source>
        <dbReference type="PROSITE" id="PS50989"/>
    </source>
</evidence>
<feature type="binding site" evidence="20">
    <location>
        <position position="30"/>
    </location>
    <ligand>
        <name>Zn(2+)</name>
        <dbReference type="ChEBI" id="CHEBI:29105"/>
    </ligand>
</feature>
<dbReference type="RefSeq" id="WP_209639109.1">
    <property type="nucleotide sequence ID" value="NZ_JAGINW010000001.1"/>
</dbReference>
<proteinExistence type="inferred from homology"/>
<evidence type="ECO:0000256" key="11">
    <source>
        <dbReference type="ARBA" id="ARBA00022771"/>
    </source>
</evidence>
<dbReference type="GO" id="GO:0016740">
    <property type="term" value="F:transferase activity"/>
    <property type="evidence" value="ECO:0007669"/>
    <property type="project" value="UniProtKB-KW"/>
</dbReference>
<keyword evidence="13 20" id="KW-0862">Zinc</keyword>
<dbReference type="EMBL" id="JAGINW010000001">
    <property type="protein sequence ID" value="MBP2323147.1"/>
    <property type="molecule type" value="Genomic_DNA"/>
</dbReference>
<dbReference type="NCBIfam" id="NF041504">
    <property type="entry name" value="AccA_sub"/>
    <property type="match status" value="1"/>
</dbReference>
<comment type="subcellular location">
    <subcellularLocation>
        <location evidence="1 19">Cytoplasm</location>
    </subcellularLocation>
</comment>
<dbReference type="InterPro" id="IPR029045">
    <property type="entry name" value="ClpP/crotonase-like_dom_sf"/>
</dbReference>
<reference evidence="23 24" key="1">
    <citation type="submission" date="2021-03" db="EMBL/GenBank/DDBJ databases">
        <title>Sequencing the genomes of 1000 actinobacteria strains.</title>
        <authorList>
            <person name="Klenk H.-P."/>
        </authorList>
    </citation>
    <scope>NUCLEOTIDE SEQUENCE [LARGE SCALE GENOMIC DNA]</scope>
    <source>
        <strain evidence="23 24">DSM 46670</strain>
    </source>
</reference>
<dbReference type="InterPro" id="IPR000438">
    <property type="entry name" value="Acetyl_CoA_COase_Trfase_b_su"/>
</dbReference>
<evidence type="ECO:0000256" key="18">
    <source>
        <dbReference type="ARBA" id="ARBA00049152"/>
    </source>
</evidence>
<evidence type="ECO:0000256" key="9">
    <source>
        <dbReference type="ARBA" id="ARBA00022723"/>
    </source>
</evidence>
<comment type="similarity">
    <text evidence="3">In the C-terminal section; belongs to the AccA family.</text>
</comment>
<feature type="binding site" evidence="20">
    <location>
        <position position="11"/>
    </location>
    <ligand>
        <name>Zn(2+)</name>
        <dbReference type="ChEBI" id="CHEBI:29105"/>
    </ligand>
</feature>
<keyword evidence="10 19" id="KW-0547">Nucleotide-binding</keyword>
<keyword evidence="12 19" id="KW-0276">Fatty acid metabolism</keyword>
<dbReference type="Pfam" id="PF03255">
    <property type="entry name" value="ACCA"/>
    <property type="match status" value="1"/>
</dbReference>
<comment type="catalytic activity">
    <reaction evidence="18 19">
        <text>N(6)-carboxybiotinyl-L-lysyl-[protein] + acetyl-CoA = N(6)-biotinyl-L-lysyl-[protein] + malonyl-CoA</text>
        <dbReference type="Rhea" id="RHEA:54728"/>
        <dbReference type="Rhea" id="RHEA-COMP:10505"/>
        <dbReference type="Rhea" id="RHEA-COMP:10506"/>
        <dbReference type="ChEBI" id="CHEBI:57288"/>
        <dbReference type="ChEBI" id="CHEBI:57384"/>
        <dbReference type="ChEBI" id="CHEBI:83144"/>
        <dbReference type="ChEBI" id="CHEBI:83145"/>
        <dbReference type="EC" id="2.1.3.15"/>
    </reaction>
</comment>
<evidence type="ECO:0000313" key="23">
    <source>
        <dbReference type="EMBL" id="MBP2323147.1"/>
    </source>
</evidence>
<evidence type="ECO:0000256" key="13">
    <source>
        <dbReference type="ARBA" id="ARBA00022833"/>
    </source>
</evidence>
<keyword evidence="24" id="KW-1185">Reference proteome</keyword>
<dbReference type="InterPro" id="IPR041010">
    <property type="entry name" value="Znf-ACC"/>
</dbReference>
<evidence type="ECO:0000256" key="1">
    <source>
        <dbReference type="ARBA" id="ARBA00004496"/>
    </source>
</evidence>
<protein>
    <recommendedName>
        <fullName evidence="19 20">Multifunctional fusion protein</fullName>
    </recommendedName>
    <domain>
        <recommendedName>
            <fullName evidence="19">Acetyl-coenzyme A carboxylase carboxyl transferase subunit alpha</fullName>
            <shortName evidence="19">ACCase subunit alpha</shortName>
            <shortName evidence="19">Acetyl-CoA carboxylase carboxyltransferase subunit alpha</shortName>
            <ecNumber evidence="19">2.1.3.15</ecNumber>
        </recommendedName>
    </domain>
    <domain>
        <recommendedName>
            <fullName evidence="20">Acetyl-coenzyme A carboxylase carboxyl transferase subunit beta</fullName>
            <shortName evidence="20">ACCase subunit beta</shortName>
            <shortName evidence="20">Acetyl-CoA carboxylase carboxyltransferase subunit beta</shortName>
        </recommendedName>
    </domain>
</protein>
<comment type="caution">
    <text evidence="23">The sequence shown here is derived from an EMBL/GenBank/DDBJ whole genome shotgun (WGS) entry which is preliminary data.</text>
</comment>
<dbReference type="SUPFAM" id="SSF52096">
    <property type="entry name" value="ClpP/crotonase"/>
    <property type="match status" value="2"/>
</dbReference>
<dbReference type="PRINTS" id="PR01069">
    <property type="entry name" value="ACCCTRFRASEA"/>
</dbReference>
<dbReference type="PROSITE" id="PS50980">
    <property type="entry name" value="COA_CT_NTER"/>
    <property type="match status" value="1"/>
</dbReference>
<dbReference type="HAMAP" id="MF_01395">
    <property type="entry name" value="AcetylCoA_CT_beta"/>
    <property type="match status" value="1"/>
</dbReference>
<dbReference type="InterPro" id="IPR011762">
    <property type="entry name" value="COA_CT_N"/>
</dbReference>
<evidence type="ECO:0000256" key="16">
    <source>
        <dbReference type="ARBA" id="ARBA00023160"/>
    </source>
</evidence>
<dbReference type="InterPro" id="IPR011763">
    <property type="entry name" value="COA_CT_C"/>
</dbReference>
<feature type="domain" description="CoA carboxyltransferase C-terminal" evidence="22">
    <location>
        <begin position="273"/>
        <end position="521"/>
    </location>
</feature>
<evidence type="ECO:0000313" key="24">
    <source>
        <dbReference type="Proteomes" id="UP001519332"/>
    </source>
</evidence>
<feature type="binding site" evidence="20">
    <location>
        <position position="14"/>
    </location>
    <ligand>
        <name>Zn(2+)</name>
        <dbReference type="ChEBI" id="CHEBI:29105"/>
    </ligand>
</feature>
<comment type="subunit">
    <text evidence="19">Acetyl-CoA carboxylase is a heterohexamer composed of biotin carboxyl carrier protein (AccB), biotin carboxylase (AccC) and two subunits each of ACCase subunit alpha (AccA) and ACCase subunit beta (AccD).</text>
</comment>
<keyword evidence="6 19" id="KW-0963">Cytoplasm</keyword>
<evidence type="ECO:0000256" key="6">
    <source>
        <dbReference type="ARBA" id="ARBA00022490"/>
    </source>
</evidence>
<dbReference type="Proteomes" id="UP001519332">
    <property type="component" value="Unassembled WGS sequence"/>
</dbReference>
<evidence type="ECO:0000256" key="15">
    <source>
        <dbReference type="ARBA" id="ARBA00023098"/>
    </source>
</evidence>
<keyword evidence="9 20" id="KW-0479">Metal-binding</keyword>
<comment type="cofactor">
    <cofactor evidence="20">
        <name>Zn(2+)</name>
        <dbReference type="ChEBI" id="CHEBI:29105"/>
    </cofactor>
    <text evidence="20">Binds 1 zinc ion per subunit.</text>
</comment>
<gene>
    <name evidence="20" type="primary">accD</name>
    <name evidence="19" type="synonym">accA</name>
    <name evidence="23" type="ORF">JOF56_003532</name>
</gene>
<comment type="similarity">
    <text evidence="19">Belongs to the AccA family.</text>
</comment>
<feature type="binding site" evidence="20">
    <location>
        <position position="33"/>
    </location>
    <ligand>
        <name>Zn(2+)</name>
        <dbReference type="ChEBI" id="CHEBI:29105"/>
    </ligand>
</feature>
<evidence type="ECO:0000256" key="3">
    <source>
        <dbReference type="ARBA" id="ARBA00006276"/>
    </source>
</evidence>
<dbReference type="EC" id="2.1.3.15" evidence="19"/>
<keyword evidence="23" id="KW-0436">Ligase</keyword>
<evidence type="ECO:0000256" key="10">
    <source>
        <dbReference type="ARBA" id="ARBA00022741"/>
    </source>
</evidence>
<keyword evidence="15 19" id="KW-0443">Lipid metabolism</keyword>
<evidence type="ECO:0000256" key="5">
    <source>
        <dbReference type="ARBA" id="ARBA00011664"/>
    </source>
</evidence>
<dbReference type="PANTHER" id="PTHR42853:SF3">
    <property type="entry name" value="ACETYL-COENZYME A CARBOXYLASE CARBOXYL TRANSFERASE SUBUNIT ALPHA, CHLOROPLASTIC"/>
    <property type="match status" value="1"/>
</dbReference>
<feature type="zinc finger region" description="C4-type" evidence="20">
    <location>
        <begin position="11"/>
        <end position="33"/>
    </location>
</feature>
<comment type="subunit">
    <text evidence="5">Acetyl-CoA carboxylase is a heterotetramer composed of biotin carboxyl carrier protein (AccB), biotin carboxylase (AccC) and two subunits of ACCase subunit beta/alpha.</text>
</comment>
<evidence type="ECO:0000256" key="12">
    <source>
        <dbReference type="ARBA" id="ARBA00022832"/>
    </source>
</evidence>
<name>A0ABS4TFF0_9PSEU</name>